<keyword evidence="7" id="KW-0788">Thiol protease</keyword>
<evidence type="ECO:0000256" key="8">
    <source>
        <dbReference type="SAM" id="MobiDB-lite"/>
    </source>
</evidence>
<evidence type="ECO:0000256" key="4">
    <source>
        <dbReference type="ARBA" id="ARBA00022670"/>
    </source>
</evidence>
<accession>A0AAN9UL01</accession>
<gene>
    <name evidence="10" type="ORF">SLS62_008136</name>
</gene>
<evidence type="ECO:0000259" key="9">
    <source>
        <dbReference type="PROSITE" id="PS50235"/>
    </source>
</evidence>
<evidence type="ECO:0000313" key="11">
    <source>
        <dbReference type="Proteomes" id="UP001320420"/>
    </source>
</evidence>
<dbReference type="GO" id="GO:0006508">
    <property type="term" value="P:proteolysis"/>
    <property type="evidence" value="ECO:0007669"/>
    <property type="project" value="UniProtKB-KW"/>
</dbReference>
<evidence type="ECO:0000256" key="5">
    <source>
        <dbReference type="ARBA" id="ARBA00022786"/>
    </source>
</evidence>
<sequence>MKRGGLPKKFLSRRDKNGHRRSRSSDPATHKHRPLSAEAFFGLFKTDSARRLANGEESKEEKVAHKIAEVRRKITDLEILSITDDHIQYALNTRYAAGDVDRAIELLVIQNRSFAGTIVPYDPNVRMRGAENREAVTCYLDALLFAMFAKLESFECMLKDESLEETPKRLAALLRLWVNLLRSGQLIETDMTEHIQDSLAECGWREAQELEQQDTSEAFAFITETLQLPLLTLKVDLFHHGKKDDADHKVVYERLLNLGVPSDTEGKGVRLEDCLEEYFNSQVDVLRDSLDEKKITAERPDITNSPVSTNTPTIPRILMNPDTTNNREVSPPESDGEPDPAPIERRWTSTPKPEASGSQPTPTRPSRARTESIIQRVVLDEEGKPTESDAASLFQRSKKRASVVKAITIPAWQFFKLIPWHSPANKEPRSNLEVARHFSQRPVVGICLKRYMMDENGNAKRHNTFIDIPDSLRLPHFITDERQADDNELSAEYKLVLQSVVCHRGDSVHSGHYISFCRVAPKLLTDNRRYEKDPPPDYEEAQWVKFDDLLIDQRVAPVDDIKQSLKEEMPYLLFYQVVPVIDVATSSADSTEMQPPSYDDTKINVALSEASGCSQDRPAVSRQASSYFENLSALPSTNASVRFSTELEPPSRRSFADEDGFLSVSRRDSEANIDSSANHSPIPSPVTEESTAQRISRAAAKFKNGTKSRPQSQAGEGRISFSAMSRLGGLVRPSKEPLRDTTNSNGNSNGNGNGNNNNSVDTDEDYEVLDSTGSNEKEKEVAVNGKHQRGKSKSRPDKGKGKDSNGSRSKLELPDRECVVQ</sequence>
<organism evidence="10 11">
    <name type="scientific">Diatrype stigma</name>
    <dbReference type="NCBI Taxonomy" id="117547"/>
    <lineage>
        <taxon>Eukaryota</taxon>
        <taxon>Fungi</taxon>
        <taxon>Dikarya</taxon>
        <taxon>Ascomycota</taxon>
        <taxon>Pezizomycotina</taxon>
        <taxon>Sordariomycetes</taxon>
        <taxon>Xylariomycetidae</taxon>
        <taxon>Xylariales</taxon>
        <taxon>Diatrypaceae</taxon>
        <taxon>Diatrype</taxon>
    </lineage>
</organism>
<keyword evidence="4" id="KW-0645">Protease</keyword>
<evidence type="ECO:0000256" key="2">
    <source>
        <dbReference type="ARBA" id="ARBA00009085"/>
    </source>
</evidence>
<dbReference type="AlphaFoldDB" id="A0AAN9UL01"/>
<feature type="compositionally biased region" description="Basic and acidic residues" evidence="8">
    <location>
        <begin position="794"/>
        <end position="821"/>
    </location>
</feature>
<dbReference type="EMBL" id="JAKJXP020000073">
    <property type="protein sequence ID" value="KAK7749392.1"/>
    <property type="molecule type" value="Genomic_DNA"/>
</dbReference>
<evidence type="ECO:0000313" key="10">
    <source>
        <dbReference type="EMBL" id="KAK7749392.1"/>
    </source>
</evidence>
<dbReference type="PROSITE" id="PS50235">
    <property type="entry name" value="USP_3"/>
    <property type="match status" value="1"/>
</dbReference>
<dbReference type="InterPro" id="IPR028889">
    <property type="entry name" value="USP"/>
</dbReference>
<feature type="compositionally biased region" description="Polar residues" evidence="8">
    <location>
        <begin position="705"/>
        <end position="714"/>
    </location>
</feature>
<feature type="region of interest" description="Disordered" evidence="8">
    <location>
        <begin position="668"/>
        <end position="821"/>
    </location>
</feature>
<dbReference type="Proteomes" id="UP001320420">
    <property type="component" value="Unassembled WGS sequence"/>
</dbReference>
<dbReference type="GO" id="GO:0005829">
    <property type="term" value="C:cytosol"/>
    <property type="evidence" value="ECO:0007669"/>
    <property type="project" value="TreeGrafter"/>
</dbReference>
<feature type="compositionally biased region" description="Polar residues" evidence="8">
    <location>
        <begin position="348"/>
        <end position="361"/>
    </location>
</feature>
<dbReference type="GO" id="GO:0004843">
    <property type="term" value="F:cysteine-type deubiquitinase activity"/>
    <property type="evidence" value="ECO:0007669"/>
    <property type="project" value="UniProtKB-EC"/>
</dbReference>
<dbReference type="Pfam" id="PF00443">
    <property type="entry name" value="UCH"/>
    <property type="match status" value="1"/>
</dbReference>
<feature type="region of interest" description="Disordered" evidence="8">
    <location>
        <begin position="297"/>
        <end position="371"/>
    </location>
</feature>
<feature type="region of interest" description="Disordered" evidence="8">
    <location>
        <begin position="1"/>
        <end position="32"/>
    </location>
</feature>
<keyword evidence="6" id="KW-0378">Hydrolase</keyword>
<evidence type="ECO:0000256" key="1">
    <source>
        <dbReference type="ARBA" id="ARBA00000707"/>
    </source>
</evidence>
<dbReference type="PANTHER" id="PTHR24006">
    <property type="entry name" value="UBIQUITIN CARBOXYL-TERMINAL HYDROLASE"/>
    <property type="match status" value="1"/>
</dbReference>
<name>A0AAN9UL01_9PEZI</name>
<feature type="domain" description="USP" evidence="9">
    <location>
        <begin position="128"/>
        <end position="578"/>
    </location>
</feature>
<dbReference type="EC" id="3.4.19.12" evidence="3"/>
<comment type="catalytic activity">
    <reaction evidence="1">
        <text>Thiol-dependent hydrolysis of ester, thioester, amide, peptide and isopeptide bonds formed by the C-terminal Gly of ubiquitin (a 76-residue protein attached to proteins as an intracellular targeting signal).</text>
        <dbReference type="EC" id="3.4.19.12"/>
    </reaction>
</comment>
<evidence type="ECO:0000256" key="3">
    <source>
        <dbReference type="ARBA" id="ARBA00012759"/>
    </source>
</evidence>
<keyword evidence="11" id="KW-1185">Reference proteome</keyword>
<dbReference type="InterPro" id="IPR038765">
    <property type="entry name" value="Papain-like_cys_pep_sf"/>
</dbReference>
<dbReference type="GO" id="GO:0005634">
    <property type="term" value="C:nucleus"/>
    <property type="evidence" value="ECO:0007669"/>
    <property type="project" value="UniProtKB-SubCell"/>
</dbReference>
<keyword evidence="5" id="KW-0833">Ubl conjugation pathway</keyword>
<dbReference type="Gene3D" id="3.90.70.10">
    <property type="entry name" value="Cysteine proteinases"/>
    <property type="match status" value="2"/>
</dbReference>
<proteinExistence type="inferred from homology"/>
<feature type="compositionally biased region" description="Polar residues" evidence="8">
    <location>
        <begin position="302"/>
        <end position="313"/>
    </location>
</feature>
<comment type="similarity">
    <text evidence="2">Belongs to the peptidase C19 family.</text>
</comment>
<dbReference type="PANTHER" id="PTHR24006:SF722">
    <property type="entry name" value="UBIQUITIN CARBOXYL-TERMINAL HYDROLASE 48"/>
    <property type="match status" value="1"/>
</dbReference>
<feature type="compositionally biased region" description="Low complexity" evidence="8">
    <location>
        <begin position="743"/>
        <end position="759"/>
    </location>
</feature>
<reference evidence="10 11" key="1">
    <citation type="submission" date="2024-02" db="EMBL/GenBank/DDBJ databases">
        <title>De novo assembly and annotation of 12 fungi associated with fruit tree decline syndrome in Ontario, Canada.</title>
        <authorList>
            <person name="Sulman M."/>
            <person name="Ellouze W."/>
            <person name="Ilyukhin E."/>
        </authorList>
    </citation>
    <scope>NUCLEOTIDE SEQUENCE [LARGE SCALE GENOMIC DNA]</scope>
    <source>
        <strain evidence="10 11">M11/M66-122</strain>
    </source>
</reference>
<evidence type="ECO:0000256" key="6">
    <source>
        <dbReference type="ARBA" id="ARBA00022801"/>
    </source>
</evidence>
<evidence type="ECO:0000256" key="7">
    <source>
        <dbReference type="ARBA" id="ARBA00022807"/>
    </source>
</evidence>
<comment type="caution">
    <text evidence="10">The sequence shown here is derived from an EMBL/GenBank/DDBJ whole genome shotgun (WGS) entry which is preliminary data.</text>
</comment>
<dbReference type="InterPro" id="IPR001394">
    <property type="entry name" value="Peptidase_C19_UCH"/>
</dbReference>
<dbReference type="SUPFAM" id="SSF54001">
    <property type="entry name" value="Cysteine proteinases"/>
    <property type="match status" value="1"/>
</dbReference>
<protein>
    <recommendedName>
        <fullName evidence="3">ubiquitinyl hydrolase 1</fullName>
        <ecNumber evidence="3">3.4.19.12</ecNumber>
    </recommendedName>
</protein>
<dbReference type="GO" id="GO:0016579">
    <property type="term" value="P:protein deubiquitination"/>
    <property type="evidence" value="ECO:0007669"/>
    <property type="project" value="InterPro"/>
</dbReference>
<feature type="compositionally biased region" description="Polar residues" evidence="8">
    <location>
        <begin position="672"/>
        <end position="694"/>
    </location>
</feature>
<dbReference type="InterPro" id="IPR050164">
    <property type="entry name" value="Peptidase_C19"/>
</dbReference>